<dbReference type="GO" id="GO:0005549">
    <property type="term" value="F:odorant binding"/>
    <property type="evidence" value="ECO:0007669"/>
    <property type="project" value="TreeGrafter"/>
</dbReference>
<keyword evidence="2 6" id="KW-0812">Transmembrane</keyword>
<gene>
    <name evidence="7" type="ORF">Z043_125643</name>
</gene>
<evidence type="ECO:0000256" key="3">
    <source>
        <dbReference type="ARBA" id="ARBA00022989"/>
    </source>
</evidence>
<evidence type="ECO:0000256" key="5">
    <source>
        <dbReference type="ARBA" id="ARBA00023224"/>
    </source>
</evidence>
<comment type="subcellular location">
    <subcellularLocation>
        <location evidence="1">Membrane</location>
        <topology evidence="1">Multi-pass membrane protein</topology>
    </subcellularLocation>
</comment>
<keyword evidence="3 6" id="KW-1133">Transmembrane helix</keyword>
<evidence type="ECO:0000313" key="8">
    <source>
        <dbReference type="Proteomes" id="UP000034805"/>
    </source>
</evidence>
<organism evidence="7 8">
    <name type="scientific">Scleropages formosus</name>
    <name type="common">Asian bonytongue</name>
    <name type="synonym">Osteoglossum formosum</name>
    <dbReference type="NCBI Taxonomy" id="113540"/>
    <lineage>
        <taxon>Eukaryota</taxon>
        <taxon>Metazoa</taxon>
        <taxon>Chordata</taxon>
        <taxon>Craniata</taxon>
        <taxon>Vertebrata</taxon>
        <taxon>Euteleostomi</taxon>
        <taxon>Actinopterygii</taxon>
        <taxon>Neopterygii</taxon>
        <taxon>Teleostei</taxon>
        <taxon>Osteoglossocephala</taxon>
        <taxon>Osteoglossomorpha</taxon>
        <taxon>Osteoglossiformes</taxon>
        <taxon>Osteoglossidae</taxon>
        <taxon>Scleropages</taxon>
    </lineage>
</organism>
<dbReference type="GO" id="GO:0007186">
    <property type="term" value="P:G protein-coupled receptor signaling pathway"/>
    <property type="evidence" value="ECO:0007669"/>
    <property type="project" value="InterPro"/>
</dbReference>
<dbReference type="SUPFAM" id="SSF81321">
    <property type="entry name" value="Family A G protein-coupled receptor-like"/>
    <property type="match status" value="1"/>
</dbReference>
<proteinExistence type="predicted"/>
<evidence type="ECO:0000313" key="7">
    <source>
        <dbReference type="EMBL" id="KPP56710.1"/>
    </source>
</evidence>
<sequence length="135" mass="15626">SLPDSKYYFIFLAFVYIGTLLGNIFLIMVIWQSEALHTPKYMVVFSLSIVDVSHITALIPKCVSQFLFDSRILLTVTYTITWIYTKIDGNTRILNTSLSAVLPPLLNPIIYTLKTEEVLEQIRKFLRKHSIKPLW</sequence>
<name>A0A0P7T753_SCLFO</name>
<dbReference type="GO" id="GO:0016020">
    <property type="term" value="C:membrane"/>
    <property type="evidence" value="ECO:0007669"/>
    <property type="project" value="UniProtKB-SubCell"/>
</dbReference>
<reference evidence="7 8" key="1">
    <citation type="submission" date="2015-08" db="EMBL/GenBank/DDBJ databases">
        <title>The genome of the Asian arowana (Scleropages formosus).</title>
        <authorList>
            <person name="Tan M.H."/>
            <person name="Gan H.M."/>
            <person name="Croft L.J."/>
            <person name="Austin C.M."/>
        </authorList>
    </citation>
    <scope>NUCLEOTIDE SEQUENCE [LARGE SCALE GENOMIC DNA]</scope>
    <source>
        <strain evidence="7">Aro1</strain>
    </source>
</reference>
<evidence type="ECO:0000256" key="1">
    <source>
        <dbReference type="ARBA" id="ARBA00004141"/>
    </source>
</evidence>
<evidence type="ECO:0000256" key="2">
    <source>
        <dbReference type="ARBA" id="ARBA00022692"/>
    </source>
</evidence>
<comment type="caution">
    <text evidence="7">The sequence shown here is derived from an EMBL/GenBank/DDBJ whole genome shotgun (WGS) entry which is preliminary data.</text>
</comment>
<evidence type="ECO:0000256" key="4">
    <source>
        <dbReference type="ARBA" id="ARBA00023136"/>
    </source>
</evidence>
<dbReference type="PANTHER" id="PTHR26451">
    <property type="entry name" value="G_PROTEIN_RECEP_F1_2 DOMAIN-CONTAINING PROTEIN"/>
    <property type="match status" value="1"/>
</dbReference>
<feature type="non-terminal residue" evidence="7">
    <location>
        <position position="1"/>
    </location>
</feature>
<dbReference type="Proteomes" id="UP000034805">
    <property type="component" value="Unassembled WGS sequence"/>
</dbReference>
<keyword evidence="4 6" id="KW-0472">Membrane</keyword>
<dbReference type="GO" id="GO:0004984">
    <property type="term" value="F:olfactory receptor activity"/>
    <property type="evidence" value="ECO:0007669"/>
    <property type="project" value="InterPro"/>
</dbReference>
<keyword evidence="7" id="KW-0675">Receptor</keyword>
<dbReference type="AlphaFoldDB" id="A0A0P7T753"/>
<dbReference type="EMBL" id="JARO02019374">
    <property type="protein sequence ID" value="KPP56710.1"/>
    <property type="molecule type" value="Genomic_DNA"/>
</dbReference>
<evidence type="ECO:0000256" key="6">
    <source>
        <dbReference type="SAM" id="Phobius"/>
    </source>
</evidence>
<dbReference type="Gene3D" id="1.20.1070.10">
    <property type="entry name" value="Rhodopsin 7-helix transmembrane proteins"/>
    <property type="match status" value="1"/>
</dbReference>
<feature type="transmembrane region" description="Helical" evidence="6">
    <location>
        <begin position="7"/>
        <end position="31"/>
    </location>
</feature>
<dbReference type="InterPro" id="IPR052921">
    <property type="entry name" value="GPCR1_Superfamily_Member"/>
</dbReference>
<protein>
    <submittedName>
        <fullName evidence="7">Olfactory receptor 5B12-like</fullName>
    </submittedName>
</protein>
<keyword evidence="5" id="KW-0807">Transducer</keyword>
<dbReference type="InterPro" id="IPR000725">
    <property type="entry name" value="Olfact_rcpt"/>
</dbReference>
<dbReference type="Pfam" id="PF13853">
    <property type="entry name" value="7tm_4"/>
    <property type="match status" value="1"/>
</dbReference>
<dbReference type="PANTHER" id="PTHR26451:SF966">
    <property type="entry name" value="ODORANT RECEPTOR-RELATED"/>
    <property type="match status" value="1"/>
</dbReference>
<accession>A0A0P7T753</accession>